<organism evidence="1 2">
    <name type="scientific">Pisolithus tinctorius Marx 270</name>
    <dbReference type="NCBI Taxonomy" id="870435"/>
    <lineage>
        <taxon>Eukaryota</taxon>
        <taxon>Fungi</taxon>
        <taxon>Dikarya</taxon>
        <taxon>Basidiomycota</taxon>
        <taxon>Agaricomycotina</taxon>
        <taxon>Agaricomycetes</taxon>
        <taxon>Agaricomycetidae</taxon>
        <taxon>Boletales</taxon>
        <taxon>Sclerodermatineae</taxon>
        <taxon>Pisolithaceae</taxon>
        <taxon>Pisolithus</taxon>
    </lineage>
</organism>
<dbReference type="EMBL" id="KN831946">
    <property type="protein sequence ID" value="KIO13220.1"/>
    <property type="molecule type" value="Genomic_DNA"/>
</dbReference>
<name>A0A0C3PGV8_PISTI</name>
<dbReference type="OrthoDB" id="10483053at2759"/>
<gene>
    <name evidence="1" type="ORF">M404DRAFT_18725</name>
</gene>
<accession>A0A0C3PGV8</accession>
<dbReference type="AlphaFoldDB" id="A0A0C3PGV8"/>
<protein>
    <submittedName>
        <fullName evidence="1">Uncharacterized protein</fullName>
    </submittedName>
</protein>
<evidence type="ECO:0000313" key="2">
    <source>
        <dbReference type="Proteomes" id="UP000054217"/>
    </source>
</evidence>
<reference evidence="2" key="2">
    <citation type="submission" date="2015-01" db="EMBL/GenBank/DDBJ databases">
        <title>Evolutionary Origins and Diversification of the Mycorrhizal Mutualists.</title>
        <authorList>
            <consortium name="DOE Joint Genome Institute"/>
            <consortium name="Mycorrhizal Genomics Consortium"/>
            <person name="Kohler A."/>
            <person name="Kuo A."/>
            <person name="Nagy L.G."/>
            <person name="Floudas D."/>
            <person name="Copeland A."/>
            <person name="Barry K.W."/>
            <person name="Cichocki N."/>
            <person name="Veneault-Fourrey C."/>
            <person name="LaButti K."/>
            <person name="Lindquist E.A."/>
            <person name="Lipzen A."/>
            <person name="Lundell T."/>
            <person name="Morin E."/>
            <person name="Murat C."/>
            <person name="Riley R."/>
            <person name="Ohm R."/>
            <person name="Sun H."/>
            <person name="Tunlid A."/>
            <person name="Henrissat B."/>
            <person name="Grigoriev I.V."/>
            <person name="Hibbett D.S."/>
            <person name="Martin F."/>
        </authorList>
    </citation>
    <scope>NUCLEOTIDE SEQUENCE [LARGE SCALE GENOMIC DNA]</scope>
    <source>
        <strain evidence="2">Marx 270</strain>
    </source>
</reference>
<dbReference type="HOGENOM" id="CLU_2062432_0_0_1"/>
<reference evidence="1 2" key="1">
    <citation type="submission" date="2014-04" db="EMBL/GenBank/DDBJ databases">
        <authorList>
            <consortium name="DOE Joint Genome Institute"/>
            <person name="Kuo A."/>
            <person name="Kohler A."/>
            <person name="Costa M.D."/>
            <person name="Nagy L.G."/>
            <person name="Floudas D."/>
            <person name="Copeland A."/>
            <person name="Barry K.W."/>
            <person name="Cichocki N."/>
            <person name="Veneault-Fourrey C."/>
            <person name="LaButti K."/>
            <person name="Lindquist E.A."/>
            <person name="Lipzen A."/>
            <person name="Lundell T."/>
            <person name="Morin E."/>
            <person name="Murat C."/>
            <person name="Sun H."/>
            <person name="Tunlid A."/>
            <person name="Henrissat B."/>
            <person name="Grigoriev I.V."/>
            <person name="Hibbett D.S."/>
            <person name="Martin F."/>
            <person name="Nordberg H.P."/>
            <person name="Cantor M.N."/>
            <person name="Hua S.X."/>
        </authorList>
    </citation>
    <scope>NUCLEOTIDE SEQUENCE [LARGE SCALE GENOMIC DNA]</scope>
    <source>
        <strain evidence="1 2">Marx 270</strain>
    </source>
</reference>
<proteinExistence type="predicted"/>
<sequence>MAMPPHSPFPPSSLSLSTMQECTAHPDRTWLQPILDNEFCPVFLCHTDSSMVPIYTRSLPEDMYWVVSVMFERWGSVHVGSDSNGDLIMLEEAPSGAVVAMVYALTGSIPPFSQLPTTT</sequence>
<evidence type="ECO:0000313" key="1">
    <source>
        <dbReference type="EMBL" id="KIO13220.1"/>
    </source>
</evidence>
<dbReference type="Proteomes" id="UP000054217">
    <property type="component" value="Unassembled WGS sequence"/>
</dbReference>
<dbReference type="InParanoid" id="A0A0C3PGV8"/>
<keyword evidence="2" id="KW-1185">Reference proteome</keyword>